<dbReference type="STRING" id="1287727.SAMN05443999_11730"/>
<dbReference type="InterPro" id="IPR009057">
    <property type="entry name" value="Homeodomain-like_sf"/>
</dbReference>
<evidence type="ECO:0000313" key="1">
    <source>
        <dbReference type="EMBL" id="SEM25841.1"/>
    </source>
</evidence>
<reference evidence="1 2" key="1">
    <citation type="submission" date="2016-10" db="EMBL/GenBank/DDBJ databases">
        <authorList>
            <person name="de Groot N.N."/>
        </authorList>
    </citation>
    <scope>NUCLEOTIDE SEQUENCE [LARGE SCALE GENOMIC DNA]</scope>
    <source>
        <strain evidence="1 2">DSM 100674</strain>
    </source>
</reference>
<sequence length="184" mass="20973">MSDNPVADKDWEEAEFRARVLAELPEQLTDCDVAWAMRQLDVSRATVYRLAKQFREDARTSALLPNTSGPKPGMQPLDPAVEAIVAHHFKDFYATRRKPTKTRFWREVAADCQARGLAPPSIRRLGRWLGLRDQARLMARREGKDKAERIHLATPGTLTAKHPLDIVQIDHTRCHCTLINQNRA</sequence>
<dbReference type="AlphaFoldDB" id="A0A1H7WWP0"/>
<evidence type="ECO:0000313" key="2">
    <source>
        <dbReference type="Proteomes" id="UP000199582"/>
    </source>
</evidence>
<dbReference type="RefSeq" id="WP_175544818.1">
    <property type="nucleotide sequence ID" value="NZ_FOAG01000017.1"/>
</dbReference>
<keyword evidence="2" id="KW-1185">Reference proteome</keyword>
<dbReference type="EMBL" id="FOAG01000017">
    <property type="protein sequence ID" value="SEM25841.1"/>
    <property type="molecule type" value="Genomic_DNA"/>
</dbReference>
<gene>
    <name evidence="1" type="ORF">SAMN05443999_11730</name>
</gene>
<dbReference type="SUPFAM" id="SSF46689">
    <property type="entry name" value="Homeodomain-like"/>
    <property type="match status" value="1"/>
</dbReference>
<accession>A0A1H7WWP0</accession>
<protein>
    <submittedName>
        <fullName evidence="1">Putative transposase</fullName>
    </submittedName>
</protein>
<dbReference type="Proteomes" id="UP000199582">
    <property type="component" value="Unassembled WGS sequence"/>
</dbReference>
<name>A0A1H7WWP0_9RHOB</name>
<proteinExistence type="predicted"/>
<organism evidence="1 2">
    <name type="scientific">Roseovarius azorensis</name>
    <dbReference type="NCBI Taxonomy" id="1287727"/>
    <lineage>
        <taxon>Bacteria</taxon>
        <taxon>Pseudomonadati</taxon>
        <taxon>Pseudomonadota</taxon>
        <taxon>Alphaproteobacteria</taxon>
        <taxon>Rhodobacterales</taxon>
        <taxon>Roseobacteraceae</taxon>
        <taxon>Roseovarius</taxon>
    </lineage>
</organism>